<evidence type="ECO:0000256" key="2">
    <source>
        <dbReference type="ARBA" id="ARBA00022741"/>
    </source>
</evidence>
<dbReference type="FunFam" id="3.30.300.160:FF:000002">
    <property type="entry name" value="Type II secretion system protein E"/>
    <property type="match status" value="1"/>
</dbReference>
<dbReference type="GO" id="GO:0016887">
    <property type="term" value="F:ATP hydrolysis activity"/>
    <property type="evidence" value="ECO:0007669"/>
    <property type="project" value="TreeGrafter"/>
</dbReference>
<dbReference type="InterPro" id="IPR027417">
    <property type="entry name" value="P-loop_NTPase"/>
</dbReference>
<organism evidence="5 6">
    <name type="scientific">Clostridium tagluense</name>
    <dbReference type="NCBI Taxonomy" id="360422"/>
    <lineage>
        <taxon>Bacteria</taxon>
        <taxon>Bacillati</taxon>
        <taxon>Bacillota</taxon>
        <taxon>Clostridia</taxon>
        <taxon>Eubacteriales</taxon>
        <taxon>Clostridiaceae</taxon>
        <taxon>Clostridium</taxon>
    </lineage>
</organism>
<dbReference type="Gene3D" id="3.40.50.300">
    <property type="entry name" value="P-loop containing nucleotide triphosphate hydrolases"/>
    <property type="match status" value="1"/>
</dbReference>
<dbReference type="SUPFAM" id="SSF160246">
    <property type="entry name" value="EspE N-terminal domain-like"/>
    <property type="match status" value="1"/>
</dbReference>
<dbReference type="Pfam" id="PF00437">
    <property type="entry name" value="T2SSE"/>
    <property type="match status" value="1"/>
</dbReference>
<dbReference type="AlphaFoldDB" id="A0A401URU3"/>
<dbReference type="FunFam" id="3.30.450.90:FF:000001">
    <property type="entry name" value="Type II secretion system ATPase GspE"/>
    <property type="match status" value="1"/>
</dbReference>
<dbReference type="GO" id="GO:0005524">
    <property type="term" value="F:ATP binding"/>
    <property type="evidence" value="ECO:0007669"/>
    <property type="project" value="UniProtKB-KW"/>
</dbReference>
<evidence type="ECO:0000313" key="6">
    <source>
        <dbReference type="Proteomes" id="UP000287872"/>
    </source>
</evidence>
<keyword evidence="2" id="KW-0547">Nucleotide-binding</keyword>
<keyword evidence="6" id="KW-1185">Reference proteome</keyword>
<dbReference type="EMBL" id="BHYK01000030">
    <property type="protein sequence ID" value="GCD12282.1"/>
    <property type="molecule type" value="Genomic_DNA"/>
</dbReference>
<dbReference type="Pfam" id="PF05157">
    <property type="entry name" value="MshEN"/>
    <property type="match status" value="1"/>
</dbReference>
<dbReference type="InterPro" id="IPR003593">
    <property type="entry name" value="AAA+_ATPase"/>
</dbReference>
<sequence length="562" mass="62479">MKIVAKKRLGDLLVESRKIAPEQLKKVLMQQQGSGKRLGEILIEDGILSEEDILEVLEQQLCINRVYLDMEHIEQKIAQCVPESISKKYNLVAFGMEDNKLKIAMSDPLNIFAIDDVKISSGFDVKIYIASTKDIKNTIDIYYASQNAKKAAADLSKAQGTNEGKEENKAQLDDIKSAPAVRLVDSIISDAIKLKASDIHIEPFENNIKIRFRIDGTLKEISKYNKDIYNAFITRIKILAELNIAEKRIPQDGRILTVVDNKKVDLRVSTLPTINGEKIVIRVLDRENFLVGKEKLGMNEDDLEKAERILKNPYGIILVTGPTGSGKSTTLYTLLSELNDNSKNIITVEDPVEYVVDGINQVNVNAKAGLTFASGLRSILRQDPDVVMIGEIRDNETAEIAVRAAITGHIVLSTIHTSDAPSAIVRLIDMDIQPYLVASAIAGIISQRLVKKICPMCSENFVATDFDKEVLGIHSAEELLLYKGKGCGHCNSSGYSGRIGVYEIMEVTRKHREYIMRNASIDEIKDISIENGMKTLKTSCIDLVLKGMTTIEELVKIAFLKE</sequence>
<accession>A0A401URU3</accession>
<dbReference type="InterPro" id="IPR007831">
    <property type="entry name" value="T2SS_GspE_N"/>
</dbReference>
<protein>
    <recommendedName>
        <fullName evidence="4">Bacterial type II secretion system protein E domain-containing protein</fullName>
    </recommendedName>
</protein>
<evidence type="ECO:0000259" key="4">
    <source>
        <dbReference type="PROSITE" id="PS00662"/>
    </source>
</evidence>
<gene>
    <name evidence="5" type="ORF">Ctaglu_39050</name>
</gene>
<comment type="caution">
    <text evidence="5">The sequence shown here is derived from an EMBL/GenBank/DDBJ whole genome shotgun (WGS) entry which is preliminary data.</text>
</comment>
<dbReference type="Proteomes" id="UP000287872">
    <property type="component" value="Unassembled WGS sequence"/>
</dbReference>
<evidence type="ECO:0000256" key="1">
    <source>
        <dbReference type="ARBA" id="ARBA00006611"/>
    </source>
</evidence>
<dbReference type="SUPFAM" id="SSF52540">
    <property type="entry name" value="P-loop containing nucleoside triphosphate hydrolases"/>
    <property type="match status" value="1"/>
</dbReference>
<dbReference type="FunFam" id="3.40.50.300:FF:000398">
    <property type="entry name" value="Type IV pilus assembly ATPase PilB"/>
    <property type="match status" value="1"/>
</dbReference>
<dbReference type="CDD" id="cd01129">
    <property type="entry name" value="PulE-GspE-like"/>
    <property type="match status" value="1"/>
</dbReference>
<dbReference type="Gene3D" id="3.30.450.90">
    <property type="match status" value="1"/>
</dbReference>
<comment type="similarity">
    <text evidence="1">Belongs to the GSP E family.</text>
</comment>
<dbReference type="RefSeq" id="WP_125004849.1">
    <property type="nucleotide sequence ID" value="NZ_BHYK01000030.1"/>
</dbReference>
<dbReference type="InterPro" id="IPR001482">
    <property type="entry name" value="T2SS/T4SS_dom"/>
</dbReference>
<dbReference type="GO" id="GO:0005886">
    <property type="term" value="C:plasma membrane"/>
    <property type="evidence" value="ECO:0007669"/>
    <property type="project" value="TreeGrafter"/>
</dbReference>
<reference evidence="5 6" key="1">
    <citation type="submission" date="2018-11" db="EMBL/GenBank/DDBJ databases">
        <title>Genome sequencing and assembly of Clostridium tagluense strain A121.</title>
        <authorList>
            <person name="Murakami T."/>
            <person name="Segawa T."/>
            <person name="Shcherbakova V.A."/>
            <person name="Mori H."/>
            <person name="Yoshimura Y."/>
        </authorList>
    </citation>
    <scope>NUCLEOTIDE SEQUENCE [LARGE SCALE GENOMIC DNA]</scope>
    <source>
        <strain evidence="5 6">A121</strain>
    </source>
</reference>
<keyword evidence="3" id="KW-0067">ATP-binding</keyword>
<dbReference type="OrthoDB" id="9808272at2"/>
<proteinExistence type="inferred from homology"/>
<dbReference type="PANTHER" id="PTHR30258:SF1">
    <property type="entry name" value="PROTEIN TRANSPORT PROTEIN HOFB HOMOLOG"/>
    <property type="match status" value="1"/>
</dbReference>
<dbReference type="Gene3D" id="3.30.300.160">
    <property type="entry name" value="Type II secretion system, protein E, N-terminal domain"/>
    <property type="match status" value="1"/>
</dbReference>
<dbReference type="InterPro" id="IPR037257">
    <property type="entry name" value="T2SS_E_N_sf"/>
</dbReference>
<dbReference type="PANTHER" id="PTHR30258">
    <property type="entry name" value="TYPE II SECRETION SYSTEM PROTEIN GSPE-RELATED"/>
    <property type="match status" value="1"/>
</dbReference>
<evidence type="ECO:0000313" key="5">
    <source>
        <dbReference type="EMBL" id="GCD12282.1"/>
    </source>
</evidence>
<name>A0A401URU3_9CLOT</name>
<dbReference type="SMART" id="SM00382">
    <property type="entry name" value="AAA"/>
    <property type="match status" value="1"/>
</dbReference>
<evidence type="ECO:0000256" key="3">
    <source>
        <dbReference type="ARBA" id="ARBA00022840"/>
    </source>
</evidence>
<dbReference type="PROSITE" id="PS00662">
    <property type="entry name" value="T2SP_E"/>
    <property type="match status" value="1"/>
</dbReference>
<feature type="domain" description="Bacterial type II secretion system protein E" evidence="4">
    <location>
        <begin position="380"/>
        <end position="394"/>
    </location>
</feature>